<evidence type="ECO:0000313" key="2">
    <source>
        <dbReference type="WBParaSite" id="SPAL_0001226400.1"/>
    </source>
</evidence>
<protein>
    <submittedName>
        <fullName evidence="2">FF domain-containing protein</fullName>
    </submittedName>
</protein>
<reference evidence="2" key="1">
    <citation type="submission" date="2017-02" db="UniProtKB">
        <authorList>
            <consortium name="WormBaseParasite"/>
        </authorList>
    </citation>
    <scope>IDENTIFICATION</scope>
</reference>
<proteinExistence type="predicted"/>
<accession>A0A0N5C2Q5</accession>
<keyword evidence="1" id="KW-1185">Reference proteome</keyword>
<evidence type="ECO:0000313" key="1">
    <source>
        <dbReference type="Proteomes" id="UP000046392"/>
    </source>
</evidence>
<dbReference type="WBParaSite" id="SPAL_0001226400.1">
    <property type="protein sequence ID" value="SPAL_0001226400.1"/>
    <property type="gene ID" value="SPAL_0001226400"/>
</dbReference>
<organism evidence="1 2">
    <name type="scientific">Strongyloides papillosus</name>
    <name type="common">Intestinal threadworm</name>
    <dbReference type="NCBI Taxonomy" id="174720"/>
    <lineage>
        <taxon>Eukaryota</taxon>
        <taxon>Metazoa</taxon>
        <taxon>Ecdysozoa</taxon>
        <taxon>Nematoda</taxon>
        <taxon>Chromadorea</taxon>
        <taxon>Rhabditida</taxon>
        <taxon>Tylenchina</taxon>
        <taxon>Panagrolaimomorpha</taxon>
        <taxon>Strongyloidoidea</taxon>
        <taxon>Strongyloididae</taxon>
        <taxon>Strongyloides</taxon>
    </lineage>
</organism>
<dbReference type="AlphaFoldDB" id="A0A0N5C2Q5"/>
<name>A0A0N5C2Q5_STREA</name>
<dbReference type="Proteomes" id="UP000046392">
    <property type="component" value="Unplaced"/>
</dbReference>
<sequence>DKLFKNQKSAESDFSDFFRSKNSKSYKTGIQKLLER</sequence>